<proteinExistence type="predicted"/>
<evidence type="ECO:0000313" key="3">
    <source>
        <dbReference type="Proteomes" id="UP000054735"/>
    </source>
</evidence>
<dbReference type="EMBL" id="LNXT01000048">
    <property type="protein sequence ID" value="KTC68097.1"/>
    <property type="molecule type" value="Genomic_DNA"/>
</dbReference>
<protein>
    <submittedName>
        <fullName evidence="2">Protein of uncharacterized function (DUF763)</fullName>
    </submittedName>
</protein>
<reference evidence="1 3" key="1">
    <citation type="submission" date="2015-11" db="EMBL/GenBank/DDBJ databases">
        <title>Genomic analysis of 38 Legionella species identifies large and diverse effector repertoires.</title>
        <authorList>
            <person name="Burstein D."/>
            <person name="Amaro F."/>
            <person name="Zusman T."/>
            <person name="Lifshitz Z."/>
            <person name="Cohen O."/>
            <person name="Gilbert J.A."/>
            <person name="Pupko T."/>
            <person name="Shuman H.A."/>
            <person name="Segal G."/>
        </authorList>
    </citation>
    <scope>NUCLEOTIDE SEQUENCE [LARGE SCALE GENOMIC DNA]</scope>
    <source>
        <strain evidence="1 3">CDC#1407-AL-14</strain>
    </source>
</reference>
<name>A0A378I819_9GAMM</name>
<evidence type="ECO:0000313" key="2">
    <source>
        <dbReference type="EMBL" id="STX31193.1"/>
    </source>
</evidence>
<dbReference type="Proteomes" id="UP000255066">
    <property type="component" value="Unassembled WGS sequence"/>
</dbReference>
<sequence>MAQKTGSANLPLHYGRVPLWLAERMAKLAAVMTQAICAALAEGALGLNESRF</sequence>
<reference evidence="2 4" key="2">
    <citation type="submission" date="2018-06" db="EMBL/GenBank/DDBJ databases">
        <authorList>
            <consortium name="Pathogen Informatics"/>
            <person name="Doyle S."/>
        </authorList>
    </citation>
    <scope>NUCLEOTIDE SEQUENCE [LARGE SCALE GENOMIC DNA]</scope>
    <source>
        <strain evidence="2 4">NCTC12437</strain>
    </source>
</reference>
<dbReference type="AlphaFoldDB" id="A0A378I819"/>
<organism evidence="2 4">
    <name type="scientific">Legionella birminghamensis</name>
    <dbReference type="NCBI Taxonomy" id="28083"/>
    <lineage>
        <taxon>Bacteria</taxon>
        <taxon>Pseudomonadati</taxon>
        <taxon>Pseudomonadota</taxon>
        <taxon>Gammaproteobacteria</taxon>
        <taxon>Legionellales</taxon>
        <taxon>Legionellaceae</taxon>
        <taxon>Legionella</taxon>
    </lineage>
</organism>
<dbReference type="Proteomes" id="UP000054735">
    <property type="component" value="Unassembled WGS sequence"/>
</dbReference>
<evidence type="ECO:0000313" key="1">
    <source>
        <dbReference type="EMBL" id="KTC68097.1"/>
    </source>
</evidence>
<gene>
    <name evidence="1" type="ORF">Lbir_2699</name>
    <name evidence="2" type="ORF">NCTC12437_00963</name>
</gene>
<dbReference type="STRING" id="28083.Lbir_2699"/>
<accession>A0A378I819</accession>
<dbReference type="OrthoDB" id="9802662at2"/>
<keyword evidence="3" id="KW-1185">Reference proteome</keyword>
<dbReference type="RefSeq" id="WP_115316960.1">
    <property type="nucleotide sequence ID" value="NZ_CAAAHV010000004.1"/>
</dbReference>
<dbReference type="EMBL" id="UGNW01000001">
    <property type="protein sequence ID" value="STX31193.1"/>
    <property type="molecule type" value="Genomic_DNA"/>
</dbReference>
<evidence type="ECO:0000313" key="4">
    <source>
        <dbReference type="Proteomes" id="UP000255066"/>
    </source>
</evidence>